<feature type="domain" description="DUF4214" evidence="2">
    <location>
        <begin position="16"/>
        <end position="62"/>
    </location>
</feature>
<sequence length="349" mass="37393">MSEHSASQALPDPHTELVRGLYRGFLGREPDAPGLAHWAAKLQAGTAGSALLEAILASDEYRAIVTGERDGERVRACVAAAAAPLLGPLSIVDIGAQELEGEQHVYAPLQAAGVPCQVTGFEPQEDKIAASLAKHPDGSLRLFPTFIGDGGRHTFHINNDDATSSLLPLNEALTHELVDLSHLRVARTVDVATSRLDDVLTDGATVDFLKLDIQGFELAALQHAPHVLQRTNVIHCEVSFMPIYAGQALFSDIEALLRAAGFAFMDFSSLCRYPYHGVADSTSRDRLGWGDAVFFRVGAGLVPRDLLAQSLIALLVYGKPSYAEYLARQYDSAAGTALASLFRPQGEPA</sequence>
<keyword evidence="4" id="KW-0808">Transferase</keyword>
<dbReference type="Pfam" id="PF13946">
    <property type="entry name" value="DUF4214"/>
    <property type="match status" value="1"/>
</dbReference>
<dbReference type="RefSeq" id="WP_155470702.1">
    <property type="nucleotide sequence ID" value="NZ_BMKG01000012.1"/>
</dbReference>
<dbReference type="EMBL" id="BMKG01000012">
    <property type="protein sequence ID" value="GGC07095.1"/>
    <property type="molecule type" value="Genomic_DNA"/>
</dbReference>
<dbReference type="PANTHER" id="PTHR36973">
    <property type="entry name" value="SLL1456 PROTEIN-RELATED"/>
    <property type="match status" value="1"/>
</dbReference>
<dbReference type="GO" id="GO:0008171">
    <property type="term" value="F:O-methyltransferase activity"/>
    <property type="evidence" value="ECO:0007669"/>
    <property type="project" value="TreeGrafter"/>
</dbReference>
<feature type="domain" description="Methyltransferase FkbM" evidence="1">
    <location>
        <begin position="113"/>
        <end position="262"/>
    </location>
</feature>
<dbReference type="NCBIfam" id="TIGR01444">
    <property type="entry name" value="fkbM_fam"/>
    <property type="match status" value="1"/>
</dbReference>
<dbReference type="InterPro" id="IPR006342">
    <property type="entry name" value="FkbM_mtfrase"/>
</dbReference>
<dbReference type="Gene3D" id="3.40.50.150">
    <property type="entry name" value="Vaccinia Virus protein VP39"/>
    <property type="match status" value="1"/>
</dbReference>
<evidence type="ECO:0000313" key="5">
    <source>
        <dbReference type="Proteomes" id="UP000430634"/>
    </source>
</evidence>
<evidence type="ECO:0000313" key="3">
    <source>
        <dbReference type="EMBL" id="GGC07095.1"/>
    </source>
</evidence>
<dbReference type="Proteomes" id="UP000430634">
    <property type="component" value="Unassembled WGS sequence"/>
</dbReference>
<gene>
    <name evidence="3" type="ORF">GCM10011572_30840</name>
    <name evidence="4" type="ORF">GM672_11695</name>
</gene>
<dbReference type="Proteomes" id="UP000622638">
    <property type="component" value="Unassembled WGS sequence"/>
</dbReference>
<dbReference type="InterPro" id="IPR025282">
    <property type="entry name" value="DUF4214"/>
</dbReference>
<proteinExistence type="predicted"/>
<dbReference type="OrthoDB" id="255821at2"/>
<comment type="caution">
    <text evidence="4">The sequence shown here is derived from an EMBL/GenBank/DDBJ whole genome shotgun (WGS) entry which is preliminary data.</text>
</comment>
<reference evidence="3" key="1">
    <citation type="journal article" date="2014" name="Int. J. Syst. Evol. Microbiol.">
        <title>Complete genome of a new Firmicutes species belonging to the dominant human colonic microbiota ('Ruminococcus bicirculans') reveals two chromosomes and a selective capacity to utilize plant glucans.</title>
        <authorList>
            <consortium name="NISC Comparative Sequencing Program"/>
            <person name="Wegmann U."/>
            <person name="Louis P."/>
            <person name="Goesmann A."/>
            <person name="Henrissat B."/>
            <person name="Duncan S.H."/>
            <person name="Flint H.J."/>
        </authorList>
    </citation>
    <scope>NUCLEOTIDE SEQUENCE</scope>
    <source>
        <strain evidence="3">CGMCC 1.15931</strain>
    </source>
</reference>
<keyword evidence="6" id="KW-1185">Reference proteome</keyword>
<dbReference type="GO" id="GO:0032259">
    <property type="term" value="P:methylation"/>
    <property type="evidence" value="ECO:0007669"/>
    <property type="project" value="UniProtKB-KW"/>
</dbReference>
<dbReference type="InterPro" id="IPR053188">
    <property type="entry name" value="FkbM_Methyltransferase"/>
</dbReference>
<reference evidence="6" key="2">
    <citation type="journal article" date="2019" name="Int. J. Syst. Evol. Microbiol.">
        <title>The Global Catalogue of Microorganisms (GCM) 10K type strain sequencing project: providing services to taxonomists for standard genome sequencing and annotation.</title>
        <authorList>
            <consortium name="The Broad Institute Genomics Platform"/>
            <consortium name="The Broad Institute Genome Sequencing Center for Infectious Disease"/>
            <person name="Wu L."/>
            <person name="Ma J."/>
        </authorList>
    </citation>
    <scope>NUCLEOTIDE SEQUENCE [LARGE SCALE GENOMIC DNA]</scope>
    <source>
        <strain evidence="6">CGMCC 1.15931</strain>
    </source>
</reference>
<name>A0A6I3SWJ1_9BURK</name>
<dbReference type="EMBL" id="WNKZ01000027">
    <property type="protein sequence ID" value="MTV53389.1"/>
    <property type="molecule type" value="Genomic_DNA"/>
</dbReference>
<reference evidence="4 5" key="3">
    <citation type="submission" date="2019-11" db="EMBL/GenBank/DDBJ databases">
        <title>Type strains purchased from KCTC, JCM and DSMZ.</title>
        <authorList>
            <person name="Lu H."/>
        </authorList>
    </citation>
    <scope>NUCLEOTIDE SEQUENCE [LARGE SCALE GENOMIC DNA]</scope>
    <source>
        <strain evidence="4 5">KCTC 52429</strain>
    </source>
</reference>
<dbReference type="AlphaFoldDB" id="A0A6I3SWJ1"/>
<keyword evidence="4" id="KW-0489">Methyltransferase</keyword>
<evidence type="ECO:0000259" key="1">
    <source>
        <dbReference type="Pfam" id="PF05050"/>
    </source>
</evidence>
<reference evidence="3" key="4">
    <citation type="submission" date="2024-05" db="EMBL/GenBank/DDBJ databases">
        <authorList>
            <person name="Sun Q."/>
            <person name="Zhou Y."/>
        </authorList>
    </citation>
    <scope>NUCLEOTIDE SEQUENCE</scope>
    <source>
        <strain evidence="3">CGMCC 1.15931</strain>
    </source>
</reference>
<dbReference type="PANTHER" id="PTHR36973:SF4">
    <property type="entry name" value="NODULATION PROTEIN"/>
    <property type="match status" value="1"/>
</dbReference>
<organism evidence="4 5">
    <name type="scientific">Pseudoduganella buxea</name>
    <dbReference type="NCBI Taxonomy" id="1949069"/>
    <lineage>
        <taxon>Bacteria</taxon>
        <taxon>Pseudomonadati</taxon>
        <taxon>Pseudomonadota</taxon>
        <taxon>Betaproteobacteria</taxon>
        <taxon>Burkholderiales</taxon>
        <taxon>Oxalobacteraceae</taxon>
        <taxon>Telluria group</taxon>
        <taxon>Pseudoduganella</taxon>
    </lineage>
</organism>
<accession>A0A6I3SWJ1</accession>
<dbReference type="SUPFAM" id="SSF53335">
    <property type="entry name" value="S-adenosyl-L-methionine-dependent methyltransferases"/>
    <property type="match status" value="1"/>
</dbReference>
<protein>
    <submittedName>
        <fullName evidence="4">FkbM family methyltransferase</fullName>
    </submittedName>
</protein>
<evidence type="ECO:0000313" key="6">
    <source>
        <dbReference type="Proteomes" id="UP000622638"/>
    </source>
</evidence>
<evidence type="ECO:0000313" key="4">
    <source>
        <dbReference type="EMBL" id="MTV53389.1"/>
    </source>
</evidence>
<evidence type="ECO:0000259" key="2">
    <source>
        <dbReference type="Pfam" id="PF13946"/>
    </source>
</evidence>
<dbReference type="InterPro" id="IPR029063">
    <property type="entry name" value="SAM-dependent_MTases_sf"/>
</dbReference>
<dbReference type="Pfam" id="PF05050">
    <property type="entry name" value="Methyltransf_21"/>
    <property type="match status" value="1"/>
</dbReference>